<reference evidence="2 3" key="1">
    <citation type="submission" date="2016-10" db="EMBL/GenBank/DDBJ databases">
        <authorList>
            <person name="de Groot N.N."/>
        </authorList>
    </citation>
    <scope>NUCLEOTIDE SEQUENCE [LARGE SCALE GENOMIC DNA]</scope>
    <source>
        <strain evidence="2 3">LMG 2247</strain>
    </source>
</reference>
<feature type="transmembrane region" description="Helical" evidence="1">
    <location>
        <begin position="240"/>
        <end position="266"/>
    </location>
</feature>
<proteinExistence type="predicted"/>
<organism evidence="2 3">
    <name type="scientific">Paraburkholderia phenazinium</name>
    <dbReference type="NCBI Taxonomy" id="60549"/>
    <lineage>
        <taxon>Bacteria</taxon>
        <taxon>Pseudomonadati</taxon>
        <taxon>Pseudomonadota</taxon>
        <taxon>Betaproteobacteria</taxon>
        <taxon>Burkholderiales</taxon>
        <taxon>Burkholderiaceae</taxon>
        <taxon>Paraburkholderia</taxon>
    </lineage>
</organism>
<sequence length="545" mass="61338">MKLPAKYIARSIEAIDLASVIGVLAILVAGLVVIDKFPPLAWVDIIVDDAYYYLGIARNLVDHGSSSFLPPFETNGYQPLWIVLLSGSALLFGTASKAMVVQIYTLSFVFILLFCLASKIRYGTVFPAVTCTALFFHVMAVGMETTMIPFLFILYMNTRKWRWKGVFGSALFFARLDALSLIVASDIFDLIKNKKIDFRKYIIIVPPILLYCAFNLHYFGTAVPVSGLAKAIGNVKGENLATGATYFSSIKGAIPIIAGILAYLFFKIKSFQLRYLKEITITLVAALMCAAYYSINSGWSVWGWYYWPILLLTYYLILEAVFIIKTHCTATPSTSILSFFIIGVALIYLSKPSLGFAFHRIATLTQFTDAPQQHPTAARENVQLVSYLRTQNIKPGSFFAMGDRAGSFGFFLGNDYRFIHTEGLVGPYSYYQAMRADRGRDFIDNLKLDYFVVDRGKLIVDKDVIGVIEPVQPLSSRFGDYVLCFTTDGIILDQSYYNPDHFFQQRYLIDFKKRTDCSRYINEEFASLRSRYGAIMNFSFPGNPG</sequence>
<keyword evidence="1" id="KW-1133">Transmembrane helix</keyword>
<evidence type="ECO:0008006" key="4">
    <source>
        <dbReference type="Google" id="ProtNLM"/>
    </source>
</evidence>
<dbReference type="Proteomes" id="UP000199706">
    <property type="component" value="Unassembled WGS sequence"/>
</dbReference>
<dbReference type="OrthoDB" id="9125015at2"/>
<name>A0A1G8ESH2_9BURK</name>
<dbReference type="AlphaFoldDB" id="A0A1G8ESH2"/>
<feature type="transmembrane region" description="Helical" evidence="1">
    <location>
        <begin position="336"/>
        <end position="358"/>
    </location>
</feature>
<dbReference type="EMBL" id="FNCJ01000012">
    <property type="protein sequence ID" value="SDH72800.1"/>
    <property type="molecule type" value="Genomic_DNA"/>
</dbReference>
<evidence type="ECO:0000313" key="2">
    <source>
        <dbReference type="EMBL" id="SDH72800.1"/>
    </source>
</evidence>
<feature type="transmembrane region" description="Helical" evidence="1">
    <location>
        <begin position="275"/>
        <end position="293"/>
    </location>
</feature>
<protein>
    <recommendedName>
        <fullName evidence="4">Glycosyltransferase RgtA/B/C/D-like domain-containing protein</fullName>
    </recommendedName>
</protein>
<feature type="transmembrane region" description="Helical" evidence="1">
    <location>
        <begin position="305"/>
        <end position="324"/>
    </location>
</feature>
<accession>A0A1G8ESH2</accession>
<keyword evidence="1" id="KW-0472">Membrane</keyword>
<evidence type="ECO:0000313" key="3">
    <source>
        <dbReference type="Proteomes" id="UP000199706"/>
    </source>
</evidence>
<feature type="transmembrane region" description="Helical" evidence="1">
    <location>
        <begin position="12"/>
        <end position="34"/>
    </location>
</feature>
<feature type="transmembrane region" description="Helical" evidence="1">
    <location>
        <begin position="201"/>
        <end position="220"/>
    </location>
</feature>
<feature type="transmembrane region" description="Helical" evidence="1">
    <location>
        <begin position="103"/>
        <end position="122"/>
    </location>
</feature>
<gene>
    <name evidence="2" type="ORF">SAMN05216466_112214</name>
</gene>
<keyword evidence="1" id="KW-0812">Transmembrane</keyword>
<dbReference type="RefSeq" id="WP_090687751.1">
    <property type="nucleotide sequence ID" value="NZ_CADERL010000007.1"/>
</dbReference>
<feature type="transmembrane region" description="Helical" evidence="1">
    <location>
        <begin position="76"/>
        <end position="96"/>
    </location>
</feature>
<feature type="transmembrane region" description="Helical" evidence="1">
    <location>
        <begin position="134"/>
        <end position="155"/>
    </location>
</feature>
<evidence type="ECO:0000256" key="1">
    <source>
        <dbReference type="SAM" id="Phobius"/>
    </source>
</evidence>